<comment type="caution">
    <text evidence="6">The sequence shown here is derived from an EMBL/GenBank/DDBJ whole genome shotgun (WGS) entry which is preliminary data.</text>
</comment>
<reference evidence="6 7" key="1">
    <citation type="submission" date="2018-07" db="EMBL/GenBank/DDBJ databases">
        <title>High-quality-draft genome sequence of Gaiella occulta.</title>
        <authorList>
            <person name="Severino R."/>
            <person name="Froufe H.J.C."/>
            <person name="Rainey F.A."/>
            <person name="Barroso C."/>
            <person name="Albuquerque L."/>
            <person name="Lobo-Da-Cunha A."/>
            <person name="Da Costa M.S."/>
            <person name="Egas C."/>
        </authorList>
    </citation>
    <scope>NUCLEOTIDE SEQUENCE [LARGE SCALE GENOMIC DNA]</scope>
    <source>
        <strain evidence="6 7">F2-233</strain>
    </source>
</reference>
<keyword evidence="7" id="KW-1185">Reference proteome</keyword>
<accession>A0A7M2YZ92</accession>
<protein>
    <submittedName>
        <fullName evidence="6">DnaK suppressor protein</fullName>
    </submittedName>
</protein>
<keyword evidence="3" id="KW-0862">Zinc</keyword>
<dbReference type="SUPFAM" id="SSF57716">
    <property type="entry name" value="Glucocorticoid receptor-like (DNA-binding domain)"/>
    <property type="match status" value="1"/>
</dbReference>
<evidence type="ECO:0000256" key="1">
    <source>
        <dbReference type="ARBA" id="ARBA00022723"/>
    </source>
</evidence>
<sequence>MTVDLAQRRAELLALRERLLAAAEEIAAGDDGDAEINSAAGDQHLADHAGGMLDREVDESLEENVEHVVGEIDAALARIDAGSYGICAACGDPIPEERLAAVPYATLCLADRRRLERG</sequence>
<evidence type="ECO:0000313" key="7">
    <source>
        <dbReference type="Proteomes" id="UP000254134"/>
    </source>
</evidence>
<feature type="zinc finger region" description="dksA C4-type" evidence="4">
    <location>
        <begin position="87"/>
        <end position="111"/>
    </location>
</feature>
<dbReference type="PROSITE" id="PS51128">
    <property type="entry name" value="ZF_DKSA_2"/>
    <property type="match status" value="1"/>
</dbReference>
<dbReference type="SUPFAM" id="SSF109635">
    <property type="entry name" value="DnaK suppressor protein DksA, alpha-hairpin domain"/>
    <property type="match status" value="1"/>
</dbReference>
<keyword evidence="1" id="KW-0479">Metal-binding</keyword>
<dbReference type="GO" id="GO:0008270">
    <property type="term" value="F:zinc ion binding"/>
    <property type="evidence" value="ECO:0007669"/>
    <property type="project" value="UniProtKB-KW"/>
</dbReference>
<gene>
    <name evidence="6" type="ORF">Gocc_0986</name>
</gene>
<dbReference type="OrthoDB" id="1121111at2"/>
<dbReference type="RefSeq" id="WP_114795416.1">
    <property type="nucleotide sequence ID" value="NZ_QQZY01000002.1"/>
</dbReference>
<reference evidence="7" key="2">
    <citation type="journal article" date="2019" name="MicrobiologyOpen">
        <title>High-quality draft genome sequence of Gaiella occulta isolated from a 150 meter deep mineral water borehole and comparison with the genome sequences of other deep-branching lineages of the phylum Actinobacteria.</title>
        <authorList>
            <person name="Severino R."/>
            <person name="Froufe H.J.C."/>
            <person name="Barroso C."/>
            <person name="Albuquerque L."/>
            <person name="Lobo-da-Cunha A."/>
            <person name="da Costa M.S."/>
            <person name="Egas C."/>
        </authorList>
    </citation>
    <scope>NUCLEOTIDE SEQUENCE [LARGE SCALE GENOMIC DNA]</scope>
    <source>
        <strain evidence="7">F2-233</strain>
    </source>
</reference>
<evidence type="ECO:0000256" key="4">
    <source>
        <dbReference type="PROSITE-ProRule" id="PRU00510"/>
    </source>
</evidence>
<dbReference type="InterPro" id="IPR000962">
    <property type="entry name" value="Znf_DskA_TraR"/>
</dbReference>
<evidence type="ECO:0000313" key="6">
    <source>
        <dbReference type="EMBL" id="RDI75188.1"/>
    </source>
</evidence>
<organism evidence="6 7">
    <name type="scientific">Gaiella occulta</name>
    <dbReference type="NCBI Taxonomy" id="1002870"/>
    <lineage>
        <taxon>Bacteria</taxon>
        <taxon>Bacillati</taxon>
        <taxon>Actinomycetota</taxon>
        <taxon>Thermoleophilia</taxon>
        <taxon>Gaiellales</taxon>
        <taxon>Gaiellaceae</taxon>
        <taxon>Gaiella</taxon>
    </lineage>
</organism>
<dbReference type="Pfam" id="PF01258">
    <property type="entry name" value="zf-dskA_traR"/>
    <property type="match status" value="1"/>
</dbReference>
<evidence type="ECO:0000259" key="5">
    <source>
        <dbReference type="Pfam" id="PF01258"/>
    </source>
</evidence>
<evidence type="ECO:0000256" key="3">
    <source>
        <dbReference type="ARBA" id="ARBA00022833"/>
    </source>
</evidence>
<dbReference type="PANTHER" id="PTHR33823">
    <property type="entry name" value="RNA POLYMERASE-BINDING TRANSCRIPTION FACTOR DKSA-RELATED"/>
    <property type="match status" value="1"/>
</dbReference>
<dbReference type="Gene3D" id="1.20.120.910">
    <property type="entry name" value="DksA, coiled-coil domain"/>
    <property type="match status" value="1"/>
</dbReference>
<dbReference type="Proteomes" id="UP000254134">
    <property type="component" value="Unassembled WGS sequence"/>
</dbReference>
<dbReference type="EMBL" id="QQZY01000002">
    <property type="protein sequence ID" value="RDI75188.1"/>
    <property type="molecule type" value="Genomic_DNA"/>
</dbReference>
<keyword evidence="2" id="KW-0863">Zinc-finger</keyword>
<feature type="domain" description="Zinc finger DksA/TraR C4-type" evidence="5">
    <location>
        <begin position="82"/>
        <end position="110"/>
    </location>
</feature>
<proteinExistence type="predicted"/>
<evidence type="ECO:0000256" key="2">
    <source>
        <dbReference type="ARBA" id="ARBA00022771"/>
    </source>
</evidence>
<dbReference type="PANTHER" id="PTHR33823:SF4">
    <property type="entry name" value="GENERAL STRESS PROTEIN 16O"/>
    <property type="match status" value="1"/>
</dbReference>
<dbReference type="AlphaFoldDB" id="A0A7M2YZ92"/>
<dbReference type="InterPro" id="IPR037187">
    <property type="entry name" value="DnaK_N"/>
</dbReference>
<name>A0A7M2YZ92_9ACTN</name>